<name>A0A1Y3PAX3_9BACI</name>
<evidence type="ECO:0000256" key="1">
    <source>
        <dbReference type="SAM" id="MobiDB-lite"/>
    </source>
</evidence>
<comment type="caution">
    <text evidence="2">The sequence shown here is derived from an EMBL/GenBank/DDBJ whole genome shotgun (WGS) entry which is preliminary data.</text>
</comment>
<proteinExistence type="predicted"/>
<evidence type="ECO:0000313" key="3">
    <source>
        <dbReference type="Proteomes" id="UP000196475"/>
    </source>
</evidence>
<dbReference type="EMBL" id="LZRT01000127">
    <property type="protein sequence ID" value="OUM84481.1"/>
    <property type="molecule type" value="Genomic_DNA"/>
</dbReference>
<gene>
    <name evidence="2" type="ORF">BAA01_03075</name>
</gene>
<protein>
    <submittedName>
        <fullName evidence="2">Uncharacterized protein</fullName>
    </submittedName>
</protein>
<dbReference type="Proteomes" id="UP000196475">
    <property type="component" value="Unassembled WGS sequence"/>
</dbReference>
<accession>A0A1Y3PAX3</accession>
<dbReference type="AlphaFoldDB" id="A0A1Y3PAX3"/>
<reference evidence="3" key="1">
    <citation type="submission" date="2016-06" db="EMBL/GenBank/DDBJ databases">
        <authorList>
            <person name="Nascimento L."/>
            <person name="Pereira R.V."/>
            <person name="Martins L.F."/>
            <person name="Quaggio R.B."/>
            <person name="Silva A.M."/>
            <person name="Setubal J.C."/>
        </authorList>
    </citation>
    <scope>NUCLEOTIDE SEQUENCE [LARGE SCALE GENOMIC DNA]</scope>
</reference>
<evidence type="ECO:0000313" key="2">
    <source>
        <dbReference type="EMBL" id="OUM84481.1"/>
    </source>
</evidence>
<organism evidence="2 3">
    <name type="scientific">Bacillus thermozeamaize</name>
    <dbReference type="NCBI Taxonomy" id="230954"/>
    <lineage>
        <taxon>Bacteria</taxon>
        <taxon>Bacillati</taxon>
        <taxon>Bacillota</taxon>
        <taxon>Bacilli</taxon>
        <taxon>Bacillales</taxon>
        <taxon>Bacillaceae</taxon>
        <taxon>Bacillus</taxon>
    </lineage>
</organism>
<feature type="region of interest" description="Disordered" evidence="1">
    <location>
        <begin position="229"/>
        <end position="253"/>
    </location>
</feature>
<sequence>MDDVAVYYAGQACGMIPFASLPSFRLFCQESGFSFQWEPKQKRIFLAPGLKGKVCVLAYGSRGVSAATDFHSHERDVLALTERFLTDAGVSVVLSPNRLGFPEQQDLYVQFTVEKADVGVQPRMTIFQDESRRNEALIRCLETELKSASIPCASELRYESQTLQPLVEVRCQLPTSLVQTAWKEWVERIAFFFASGILRYLLTKQQISPLSCLTPAVSRMMATEPLISAAEERKTRGNPGLGETPVDKEASRLPERRELAAEVFFDYTVLRSDIEGKPFLIFGNLYVKNTGTEALINPVVCLRVDPPGSVKLGGQILPANLVETLGVQSSAGVKGWRFLEEDWFEQAMERGEYWMAPIQPVRIAPKEVHPFQNFQITVMTPESGNSVTIEGFVFFREQDVQFASNNRIAVSC</sequence>